<dbReference type="STRING" id="582692.SAMN05720606_114101"/>
<dbReference type="EMBL" id="FMVM01000014">
    <property type="protein sequence ID" value="SCY98267.1"/>
    <property type="molecule type" value="Genomic_DNA"/>
</dbReference>
<dbReference type="InterPro" id="IPR042229">
    <property type="entry name" value="Listeria/Bacterioides_rpt_sf"/>
</dbReference>
<evidence type="ECO:0000313" key="3">
    <source>
        <dbReference type="Proteomes" id="UP000198538"/>
    </source>
</evidence>
<evidence type="ECO:0000256" key="1">
    <source>
        <dbReference type="ARBA" id="ARBA00004196"/>
    </source>
</evidence>
<dbReference type="Proteomes" id="UP000198538">
    <property type="component" value="Unassembled WGS sequence"/>
</dbReference>
<dbReference type="InterPro" id="IPR013378">
    <property type="entry name" value="InlB-like_B-rpt"/>
</dbReference>
<name>A0A1G5KCJ4_9BACL</name>
<reference evidence="3" key="1">
    <citation type="submission" date="2016-10" db="EMBL/GenBank/DDBJ databases">
        <authorList>
            <person name="Varghese N."/>
            <person name="Submissions S."/>
        </authorList>
    </citation>
    <scope>NUCLEOTIDE SEQUENCE [LARGE SCALE GENOMIC DNA]</scope>
    <source>
        <strain evidence="3">BL9</strain>
    </source>
</reference>
<organism evidence="2 3">
    <name type="scientific">Paenibacillus polysaccharolyticus</name>
    <dbReference type="NCBI Taxonomy" id="582692"/>
    <lineage>
        <taxon>Bacteria</taxon>
        <taxon>Bacillati</taxon>
        <taxon>Bacillota</taxon>
        <taxon>Bacilli</taxon>
        <taxon>Bacillales</taxon>
        <taxon>Paenibacillaceae</taxon>
        <taxon>Paenibacillus</taxon>
    </lineage>
</organism>
<dbReference type="NCBIfam" id="TIGR02543">
    <property type="entry name" value="List_Bact_rpt"/>
    <property type="match status" value="2"/>
</dbReference>
<sequence length="197" mass="21983">MVEGSLVTTPAEPVREGYVFGGWYSDEGLTTVYDFATPVTANMTLHVKWKALFTVKFDAGIDRTPALRKIVVEGDVAHAPDPSELPSNPGNIIYGWTKNFSTKIPYDFETPVTGNFTLIAMWSVIYTVNFETNGGSAVETQILGSKNYLKVPEPSTKPGFVFEGWYRNEGLTVPYDFEQFVINGNTTRTIYAKWTKL</sequence>
<accession>A0A1G5KCJ4</accession>
<gene>
    <name evidence="2" type="ORF">SAMN05720606_114101</name>
</gene>
<comment type="subcellular location">
    <subcellularLocation>
        <location evidence="1">Cell envelope</location>
    </subcellularLocation>
</comment>
<protein>
    <submittedName>
        <fullName evidence="2">Listeria/Bacterioides repeat-containing protein</fullName>
    </submittedName>
</protein>
<proteinExistence type="predicted"/>
<dbReference type="GO" id="GO:0030313">
    <property type="term" value="C:cell envelope"/>
    <property type="evidence" value="ECO:0007669"/>
    <property type="project" value="UniProtKB-SubCell"/>
</dbReference>
<dbReference type="Gene3D" id="2.60.40.4270">
    <property type="entry name" value="Listeria-Bacteroides repeat domain"/>
    <property type="match status" value="3"/>
</dbReference>
<dbReference type="AlphaFoldDB" id="A0A1G5KCJ4"/>
<dbReference type="RefSeq" id="WP_090923287.1">
    <property type="nucleotide sequence ID" value="NZ_FMVM01000014.1"/>
</dbReference>
<keyword evidence="3" id="KW-1185">Reference proteome</keyword>
<dbReference type="Pfam" id="PF09479">
    <property type="entry name" value="Flg_new"/>
    <property type="match status" value="3"/>
</dbReference>
<evidence type="ECO:0000313" key="2">
    <source>
        <dbReference type="EMBL" id="SCY98267.1"/>
    </source>
</evidence>